<reference evidence="4" key="1">
    <citation type="journal article" date="2014" name="Int. J. Syst. Evol. Microbiol.">
        <title>Complete genome sequence of Corynebacterium casei LMG S-19264T (=DSM 44701T), isolated from a smear-ripened cheese.</title>
        <authorList>
            <consortium name="US DOE Joint Genome Institute (JGI-PGF)"/>
            <person name="Walter F."/>
            <person name="Albersmeier A."/>
            <person name="Kalinowski J."/>
            <person name="Ruckert C."/>
        </authorList>
    </citation>
    <scope>NUCLEOTIDE SEQUENCE</scope>
    <source>
        <strain evidence="4">JCM 4646</strain>
    </source>
</reference>
<reference evidence="4" key="2">
    <citation type="submission" date="2020-09" db="EMBL/GenBank/DDBJ databases">
        <authorList>
            <person name="Sun Q."/>
            <person name="Ohkuma M."/>
        </authorList>
    </citation>
    <scope>NUCLEOTIDE SEQUENCE</scope>
    <source>
        <strain evidence="4">JCM 4646</strain>
    </source>
</reference>
<evidence type="ECO:0000256" key="1">
    <source>
        <dbReference type="SAM" id="MobiDB-lite"/>
    </source>
</evidence>
<dbReference type="GeneID" id="95357947"/>
<evidence type="ECO:0000313" key="4">
    <source>
        <dbReference type="EMBL" id="GHE25629.1"/>
    </source>
</evidence>
<comment type="caution">
    <text evidence="4">The sequence shown here is derived from an EMBL/GenBank/DDBJ whole genome shotgun (WGS) entry which is preliminary data.</text>
</comment>
<dbReference type="GO" id="GO:0005576">
    <property type="term" value="C:extracellular region"/>
    <property type="evidence" value="ECO:0007669"/>
    <property type="project" value="InterPro"/>
</dbReference>
<name>A0A918YUQ5_9ACTN</name>
<feature type="region of interest" description="Disordered" evidence="1">
    <location>
        <begin position="421"/>
        <end position="530"/>
    </location>
</feature>
<feature type="compositionally biased region" description="Low complexity" evidence="1">
    <location>
        <begin position="443"/>
        <end position="463"/>
    </location>
</feature>
<evidence type="ECO:0000313" key="5">
    <source>
        <dbReference type="Proteomes" id="UP000617734"/>
    </source>
</evidence>
<proteinExistence type="predicted"/>
<dbReference type="Pfam" id="PF21725">
    <property type="entry name" value="T7SS_signal"/>
    <property type="match status" value="1"/>
</dbReference>
<dbReference type="InterPro" id="IPR003540">
    <property type="entry name" value="ADP-ribosyltransferase"/>
</dbReference>
<organism evidence="4 5">
    <name type="scientific">Kitasatospora indigofera</name>
    <dbReference type="NCBI Taxonomy" id="67307"/>
    <lineage>
        <taxon>Bacteria</taxon>
        <taxon>Bacillati</taxon>
        <taxon>Actinomycetota</taxon>
        <taxon>Actinomycetes</taxon>
        <taxon>Kitasatosporales</taxon>
        <taxon>Streptomycetaceae</taxon>
        <taxon>Kitasatospora</taxon>
    </lineage>
</organism>
<evidence type="ECO:0000259" key="2">
    <source>
        <dbReference type="Pfam" id="PF03496"/>
    </source>
</evidence>
<dbReference type="AlphaFoldDB" id="A0A918YUQ5"/>
<feature type="domain" description="Putative T7SS secretion signal" evidence="3">
    <location>
        <begin position="5"/>
        <end position="250"/>
    </location>
</feature>
<gene>
    <name evidence="4" type="ORF">GCM10018781_77300</name>
</gene>
<accession>A0A918YUQ5</accession>
<dbReference type="RefSeq" id="WP_190215606.1">
    <property type="nucleotide sequence ID" value="NZ_BNBO01000085.1"/>
</dbReference>
<feature type="region of interest" description="Disordered" evidence="1">
    <location>
        <begin position="189"/>
        <end position="212"/>
    </location>
</feature>
<feature type="compositionally biased region" description="Basic and acidic residues" evidence="1">
    <location>
        <begin position="473"/>
        <end position="505"/>
    </location>
</feature>
<dbReference type="InterPro" id="IPR049082">
    <property type="entry name" value="T7SS_signal"/>
</dbReference>
<dbReference type="EMBL" id="BNBO01000085">
    <property type="protein sequence ID" value="GHE25629.1"/>
    <property type="molecule type" value="Genomic_DNA"/>
</dbReference>
<feature type="domain" description="ADP ribosyltransferase" evidence="2">
    <location>
        <begin position="562"/>
        <end position="727"/>
    </location>
</feature>
<feature type="compositionally biased region" description="Low complexity" evidence="1">
    <location>
        <begin position="506"/>
        <end position="516"/>
    </location>
</feature>
<keyword evidence="5" id="KW-1185">Reference proteome</keyword>
<sequence length="739" mass="78153">MSGFLSDVKSFAGDFVSVNAHAVGGALDFVGLEDAGRAVDRWGDGIAEDLGADVGELNLGETDDPKQLVHGDVKAIGETAQHLQKFTLAFEEVAGGLSRMDSEHWQGKAADAFRKKFATQPTAWRVTADACEAAAKALTGLAATLTWAQEQAQQAIDLHKKAEQATKDGQAAYNQRADEYNRAVKAYNAASEAGQSPTAPTRPAPFQDPGAAGRKQAAEVLLAARKQRVSAAGTAEQAIRAATGAAPKAPGLMDRIGNALADAPDVIAGSALHLEGGFLKGGADLLKFARGVNPFDVYNITHPALYLDHLNSVAGGLAYTANHPTELAKALVGSGWGSDPAEAGGKTLFNLLSGLATGGGSEAAAVTERVAVNALERAGQRTAVNAAERGAAQVAENAGQRAVAGLGEHPFVPRVEPVVPRVEPGGLPDGWTVKPAEGPKLDAAPAHEPAPAAHTPEPAAPQHPHVPEQPAPEPHHVEPQHPEPHAEPQHVEPQHVEPQHAEPQHAEAPPHQPEAASSGPNYHSEDNGPLATITRNRELDDLGAAEQDIARQGRTFEDDAAREYGAKTWNETADNLPPEQRRAVENYTLDSETAPKGQSYQDINRSLRDEIPRTSQIDHQVAELDKALQAHPVPEDIVVTRGTDLRHLDITNPEDLVGRTITEKGYMSTSLGDLPAMYRGKEAILHLSVPGGTPGLWVENVGAMGAAERELLLGRNLDWKATKVVKVGNQYHVFGEILG</sequence>
<evidence type="ECO:0008006" key="6">
    <source>
        <dbReference type="Google" id="ProtNLM"/>
    </source>
</evidence>
<dbReference type="Pfam" id="PF03496">
    <property type="entry name" value="ADPrib_exo_Tox"/>
    <property type="match status" value="1"/>
</dbReference>
<dbReference type="Gene3D" id="3.90.176.10">
    <property type="entry name" value="Toxin ADP-ribosyltransferase, Chain A, domain 1"/>
    <property type="match status" value="1"/>
</dbReference>
<evidence type="ECO:0000259" key="3">
    <source>
        <dbReference type="Pfam" id="PF21725"/>
    </source>
</evidence>
<dbReference type="SUPFAM" id="SSF56399">
    <property type="entry name" value="ADP-ribosylation"/>
    <property type="match status" value="1"/>
</dbReference>
<dbReference type="Proteomes" id="UP000617734">
    <property type="component" value="Unassembled WGS sequence"/>
</dbReference>
<protein>
    <recommendedName>
        <fullName evidence="6">ADP ribosyltransferase domain-containing protein</fullName>
    </recommendedName>
</protein>
<dbReference type="PROSITE" id="PS51996">
    <property type="entry name" value="TR_MART"/>
    <property type="match status" value="1"/>
</dbReference>